<evidence type="ECO:0000256" key="2">
    <source>
        <dbReference type="SAM" id="MobiDB-lite"/>
    </source>
</evidence>
<keyword evidence="4" id="KW-0489">Methyltransferase</keyword>
<sequence>MNEEQIRQREITNLGNPAKPSGEAGAMMLERMNQSHDAVTNWGLDFLELEEHLNVMDLGCGGGATLHRLYDRGVRHLTGVDYSEVSVSESIRNNQELVQSGVLQVVQASVEHLPFADHSFDMIVTVESFYFWPDPQENLKEVHRVLKKGGHLLVILDTYENGALSEETRENIRQYHMTVPTEKEFMELFRKAGFVATSAHLKPGTSWIAAEGIA</sequence>
<dbReference type="Pfam" id="PF08241">
    <property type="entry name" value="Methyltransf_11"/>
    <property type="match status" value="1"/>
</dbReference>
<dbReference type="RefSeq" id="WP_154503995.1">
    <property type="nucleotide sequence ID" value="NZ_VUMN01000009.1"/>
</dbReference>
<name>A0A7X2NRP1_9FIRM</name>
<reference evidence="4 5" key="1">
    <citation type="submission" date="2019-08" db="EMBL/GenBank/DDBJ databases">
        <title>In-depth cultivation of the pig gut microbiome towards novel bacterial diversity and tailored functional studies.</title>
        <authorList>
            <person name="Wylensek D."/>
            <person name="Hitch T.C.A."/>
            <person name="Clavel T."/>
        </authorList>
    </citation>
    <scope>NUCLEOTIDE SEQUENCE [LARGE SCALE GENOMIC DNA]</scope>
    <source>
        <strain evidence="4 5">Oil+RF-744-GAM-WT-6</strain>
    </source>
</reference>
<evidence type="ECO:0000259" key="3">
    <source>
        <dbReference type="Pfam" id="PF08241"/>
    </source>
</evidence>
<feature type="compositionally biased region" description="Basic and acidic residues" evidence="2">
    <location>
        <begin position="1"/>
        <end position="10"/>
    </location>
</feature>
<dbReference type="SUPFAM" id="SSF53335">
    <property type="entry name" value="S-adenosyl-L-methionine-dependent methyltransferases"/>
    <property type="match status" value="1"/>
</dbReference>
<gene>
    <name evidence="4" type="ORF">FYJ51_05110</name>
</gene>
<dbReference type="Gene3D" id="3.40.50.150">
    <property type="entry name" value="Vaccinia Virus protein VP39"/>
    <property type="match status" value="1"/>
</dbReference>
<dbReference type="GO" id="GO:0003838">
    <property type="term" value="F:sterol 24-C-methyltransferase activity"/>
    <property type="evidence" value="ECO:0007669"/>
    <property type="project" value="TreeGrafter"/>
</dbReference>
<accession>A0A7X2NRP1</accession>
<dbReference type="GO" id="GO:0016126">
    <property type="term" value="P:sterol biosynthetic process"/>
    <property type="evidence" value="ECO:0007669"/>
    <property type="project" value="TreeGrafter"/>
</dbReference>
<dbReference type="GO" id="GO:0032259">
    <property type="term" value="P:methylation"/>
    <property type="evidence" value="ECO:0007669"/>
    <property type="project" value="UniProtKB-KW"/>
</dbReference>
<dbReference type="CDD" id="cd02440">
    <property type="entry name" value="AdoMet_MTases"/>
    <property type="match status" value="1"/>
</dbReference>
<dbReference type="EMBL" id="VUMN01000009">
    <property type="protein sequence ID" value="MSS58282.1"/>
    <property type="molecule type" value="Genomic_DNA"/>
</dbReference>
<protein>
    <submittedName>
        <fullName evidence="4">Class I SAM-dependent methyltransferase</fullName>
    </submittedName>
</protein>
<dbReference type="InterPro" id="IPR050447">
    <property type="entry name" value="Erg6_SMT_methyltransf"/>
</dbReference>
<proteinExistence type="predicted"/>
<dbReference type="PANTHER" id="PTHR44068:SF1">
    <property type="entry name" value="HYPOTHETICAL LOC100005854"/>
    <property type="match status" value="1"/>
</dbReference>
<dbReference type="AlphaFoldDB" id="A0A7X2NRP1"/>
<evidence type="ECO:0000313" key="4">
    <source>
        <dbReference type="EMBL" id="MSS58282.1"/>
    </source>
</evidence>
<keyword evidence="1 4" id="KW-0808">Transferase</keyword>
<dbReference type="InterPro" id="IPR029063">
    <property type="entry name" value="SAM-dependent_MTases_sf"/>
</dbReference>
<organism evidence="4 5">
    <name type="scientific">Stecheria intestinalis</name>
    <dbReference type="NCBI Taxonomy" id="2606630"/>
    <lineage>
        <taxon>Bacteria</taxon>
        <taxon>Bacillati</taxon>
        <taxon>Bacillota</taxon>
        <taxon>Erysipelotrichia</taxon>
        <taxon>Erysipelotrichales</taxon>
        <taxon>Erysipelotrichaceae</taxon>
        <taxon>Stecheria</taxon>
    </lineage>
</organism>
<dbReference type="PANTHER" id="PTHR44068">
    <property type="entry name" value="ZGC:194242"/>
    <property type="match status" value="1"/>
</dbReference>
<dbReference type="InterPro" id="IPR013216">
    <property type="entry name" value="Methyltransf_11"/>
</dbReference>
<evidence type="ECO:0000313" key="5">
    <source>
        <dbReference type="Proteomes" id="UP000461880"/>
    </source>
</evidence>
<feature type="domain" description="Methyltransferase type 11" evidence="3">
    <location>
        <begin position="57"/>
        <end position="154"/>
    </location>
</feature>
<evidence type="ECO:0000256" key="1">
    <source>
        <dbReference type="ARBA" id="ARBA00022679"/>
    </source>
</evidence>
<comment type="caution">
    <text evidence="4">The sequence shown here is derived from an EMBL/GenBank/DDBJ whole genome shotgun (WGS) entry which is preliminary data.</text>
</comment>
<dbReference type="Proteomes" id="UP000461880">
    <property type="component" value="Unassembled WGS sequence"/>
</dbReference>
<keyword evidence="5" id="KW-1185">Reference proteome</keyword>
<feature type="region of interest" description="Disordered" evidence="2">
    <location>
        <begin position="1"/>
        <end position="23"/>
    </location>
</feature>